<dbReference type="PROSITE" id="PS51257">
    <property type="entry name" value="PROKAR_LIPOPROTEIN"/>
    <property type="match status" value="1"/>
</dbReference>
<dbReference type="Proteomes" id="UP000774617">
    <property type="component" value="Unassembled WGS sequence"/>
</dbReference>
<proteinExistence type="predicted"/>
<evidence type="ECO:0008006" key="4">
    <source>
        <dbReference type="Google" id="ProtNLM"/>
    </source>
</evidence>
<reference evidence="2 3" key="1">
    <citation type="journal article" date="2021" name="Nat. Commun.">
        <title>Genetic determinants of endophytism in the Arabidopsis root mycobiome.</title>
        <authorList>
            <person name="Mesny F."/>
            <person name="Miyauchi S."/>
            <person name="Thiergart T."/>
            <person name="Pickel B."/>
            <person name="Atanasova L."/>
            <person name="Karlsson M."/>
            <person name="Huettel B."/>
            <person name="Barry K.W."/>
            <person name="Haridas S."/>
            <person name="Chen C."/>
            <person name="Bauer D."/>
            <person name="Andreopoulos W."/>
            <person name="Pangilinan J."/>
            <person name="LaButti K."/>
            <person name="Riley R."/>
            <person name="Lipzen A."/>
            <person name="Clum A."/>
            <person name="Drula E."/>
            <person name="Henrissat B."/>
            <person name="Kohler A."/>
            <person name="Grigoriev I.V."/>
            <person name="Martin F.M."/>
            <person name="Hacquard S."/>
        </authorList>
    </citation>
    <scope>NUCLEOTIDE SEQUENCE [LARGE SCALE GENOMIC DNA]</scope>
    <source>
        <strain evidence="2 3">MPI-SDFR-AT-0080</strain>
    </source>
</reference>
<keyword evidence="1" id="KW-0472">Membrane</keyword>
<sequence>MGTRRRVFDSPVLANILILSCINFARGTFPAGGMVRFSGHRPMKWWSLTQVSIRFSLPLLVIQQLSAIDARCWYQARGMRVIDQHRND</sequence>
<keyword evidence="1" id="KW-1133">Transmembrane helix</keyword>
<keyword evidence="1" id="KW-0812">Transmembrane</keyword>
<protein>
    <recommendedName>
        <fullName evidence="4">Secreted protein</fullName>
    </recommendedName>
</protein>
<evidence type="ECO:0000313" key="2">
    <source>
        <dbReference type="EMBL" id="KAH7060542.1"/>
    </source>
</evidence>
<comment type="caution">
    <text evidence="2">The sequence shown here is derived from an EMBL/GenBank/DDBJ whole genome shotgun (WGS) entry which is preliminary data.</text>
</comment>
<gene>
    <name evidence="2" type="ORF">B0J12DRAFT_649265</name>
</gene>
<name>A0ABQ8GLJ5_9PEZI</name>
<evidence type="ECO:0000256" key="1">
    <source>
        <dbReference type="SAM" id="Phobius"/>
    </source>
</evidence>
<keyword evidence="3" id="KW-1185">Reference proteome</keyword>
<organism evidence="2 3">
    <name type="scientific">Macrophomina phaseolina</name>
    <dbReference type="NCBI Taxonomy" id="35725"/>
    <lineage>
        <taxon>Eukaryota</taxon>
        <taxon>Fungi</taxon>
        <taxon>Dikarya</taxon>
        <taxon>Ascomycota</taxon>
        <taxon>Pezizomycotina</taxon>
        <taxon>Dothideomycetes</taxon>
        <taxon>Dothideomycetes incertae sedis</taxon>
        <taxon>Botryosphaeriales</taxon>
        <taxon>Botryosphaeriaceae</taxon>
        <taxon>Macrophomina</taxon>
    </lineage>
</organism>
<feature type="transmembrane region" description="Helical" evidence="1">
    <location>
        <begin position="12"/>
        <end position="35"/>
    </location>
</feature>
<evidence type="ECO:0000313" key="3">
    <source>
        <dbReference type="Proteomes" id="UP000774617"/>
    </source>
</evidence>
<accession>A0ABQ8GLJ5</accession>
<dbReference type="EMBL" id="JAGTJR010000005">
    <property type="protein sequence ID" value="KAH7060542.1"/>
    <property type="molecule type" value="Genomic_DNA"/>
</dbReference>